<comment type="caution">
    <text evidence="3">The sequence shown here is derived from an EMBL/GenBank/DDBJ whole genome shotgun (WGS) entry which is preliminary data.</text>
</comment>
<feature type="domain" description="SH3b" evidence="2">
    <location>
        <begin position="31"/>
        <end position="92"/>
    </location>
</feature>
<keyword evidence="1" id="KW-0732">Signal</keyword>
<dbReference type="PANTHER" id="PTHR34408">
    <property type="entry name" value="FAMILY PROTEIN, PUTATIVE-RELATED"/>
    <property type="match status" value="1"/>
</dbReference>
<name>A0A7V6PF86_9HYPH</name>
<organism evidence="3 4">
    <name type="scientific">Brucella intermedia</name>
    <dbReference type="NCBI Taxonomy" id="94625"/>
    <lineage>
        <taxon>Bacteria</taxon>
        <taxon>Pseudomonadati</taxon>
        <taxon>Pseudomonadota</taxon>
        <taxon>Alphaproteobacteria</taxon>
        <taxon>Hyphomicrobiales</taxon>
        <taxon>Brucellaceae</taxon>
        <taxon>Brucella/Ochrobactrum group</taxon>
        <taxon>Brucella</taxon>
    </lineage>
</organism>
<sequence>MSLFKRVLNKNHVIGAAVAAVVLITPAVAFAATAYVSAAVNIRSGPGANYARLAALPAGAAVNAGSCRNGWCQVHNGNATGWVSARYIRFGSYGGQAYAGPSTTTVIVGDDYYDGWAPGFGAGLGLGWATGGYWGPGYWGRGWRGGPNYYNGCIGRNCQSWRGGHNRWDPRWGVGPAWRTRHAGHYWGPGPVRPRFNAGGFNRPGFNRPAFNHGFGGFGGGHFGNVRPMHAGR</sequence>
<dbReference type="InterPro" id="IPR052354">
    <property type="entry name" value="Cell_Wall_Dynamics_Protein"/>
</dbReference>
<evidence type="ECO:0000313" key="3">
    <source>
        <dbReference type="EMBL" id="HHV69871.1"/>
    </source>
</evidence>
<reference evidence="3 4" key="1">
    <citation type="journal article" date="2020" name="Biotechnol. Biofuels">
        <title>New insights from the biogas microbiome by comprehensive genome-resolved metagenomics of nearly 1600 species originating from multiple anaerobic digesters.</title>
        <authorList>
            <person name="Campanaro S."/>
            <person name="Treu L."/>
            <person name="Rodriguez-R L.M."/>
            <person name="Kovalovszki A."/>
            <person name="Ziels R.M."/>
            <person name="Maus I."/>
            <person name="Zhu X."/>
            <person name="Kougias P.G."/>
            <person name="Basile A."/>
            <person name="Luo G."/>
            <person name="Schluter A."/>
            <person name="Konstantinidis K.T."/>
            <person name="Angelidaki I."/>
        </authorList>
    </citation>
    <scope>NUCLEOTIDE SEQUENCE [LARGE SCALE GENOMIC DNA]</scope>
    <source>
        <strain evidence="3">AS04akNAM_66</strain>
    </source>
</reference>
<feature type="signal peptide" evidence="1">
    <location>
        <begin position="1"/>
        <end position="31"/>
    </location>
</feature>
<dbReference type="Proteomes" id="UP000551563">
    <property type="component" value="Unassembled WGS sequence"/>
</dbReference>
<evidence type="ECO:0000256" key="1">
    <source>
        <dbReference type="SAM" id="SignalP"/>
    </source>
</evidence>
<evidence type="ECO:0000313" key="4">
    <source>
        <dbReference type="Proteomes" id="UP000551563"/>
    </source>
</evidence>
<proteinExistence type="predicted"/>
<dbReference type="InterPro" id="IPR003646">
    <property type="entry name" value="SH3-like_bac-type"/>
</dbReference>
<dbReference type="AlphaFoldDB" id="A0A7V6PF86"/>
<dbReference type="PROSITE" id="PS51781">
    <property type="entry name" value="SH3B"/>
    <property type="match status" value="1"/>
</dbReference>
<protein>
    <submittedName>
        <fullName evidence="3">SH3 domain-containing protein</fullName>
    </submittedName>
</protein>
<dbReference type="RefSeq" id="WP_278502564.1">
    <property type="nucleotide sequence ID" value="NZ_CP122438.1"/>
</dbReference>
<dbReference type="SMART" id="SM00287">
    <property type="entry name" value="SH3b"/>
    <property type="match status" value="1"/>
</dbReference>
<dbReference type="PANTHER" id="PTHR34408:SF1">
    <property type="entry name" value="GLYCOSYL HYDROLASE FAMILY 19 DOMAIN-CONTAINING PROTEIN HI_1415"/>
    <property type="match status" value="1"/>
</dbReference>
<evidence type="ECO:0000259" key="2">
    <source>
        <dbReference type="PROSITE" id="PS51781"/>
    </source>
</evidence>
<gene>
    <name evidence="3" type="ORF">GXX48_19885</name>
</gene>
<dbReference type="Pfam" id="PF08239">
    <property type="entry name" value="SH3_3"/>
    <property type="match status" value="1"/>
</dbReference>
<dbReference type="Gene3D" id="2.30.30.40">
    <property type="entry name" value="SH3 Domains"/>
    <property type="match status" value="1"/>
</dbReference>
<accession>A0A7V6PF86</accession>
<feature type="chain" id="PRO_5030558021" evidence="1">
    <location>
        <begin position="32"/>
        <end position="233"/>
    </location>
</feature>
<dbReference type="EMBL" id="DUMN01000567">
    <property type="protein sequence ID" value="HHV69871.1"/>
    <property type="molecule type" value="Genomic_DNA"/>
</dbReference>